<reference evidence="1" key="1">
    <citation type="submission" date="2013-07" db="EMBL/GenBank/DDBJ databases">
        <title>Sub-species coevolution in mutualistic symbiosis.</title>
        <authorList>
            <person name="Murfin K."/>
            <person name="Klassen J."/>
            <person name="Lee M."/>
            <person name="Forst S."/>
            <person name="Stock P."/>
            <person name="Goodrich-Blair H."/>
        </authorList>
    </citation>
    <scope>NUCLEOTIDE SEQUENCE [LARGE SCALE GENOMIC DNA]</scope>
    <source>
        <strain evidence="1">Puntauvense</strain>
    </source>
</reference>
<evidence type="ECO:0000313" key="2">
    <source>
        <dbReference type="Proteomes" id="UP000028511"/>
    </source>
</evidence>
<dbReference type="AlphaFoldDB" id="A0A077NDA5"/>
<protein>
    <submittedName>
        <fullName evidence="1">Uncharacterized protein</fullName>
    </submittedName>
</protein>
<proteinExistence type="predicted"/>
<dbReference type="EMBL" id="CBSW010000120">
    <property type="protein sequence ID" value="CDG96343.1"/>
    <property type="molecule type" value="Genomic_DNA"/>
</dbReference>
<evidence type="ECO:0000313" key="1">
    <source>
        <dbReference type="EMBL" id="CDG96343.1"/>
    </source>
</evidence>
<comment type="caution">
    <text evidence="1">The sequence shown here is derived from an EMBL/GenBank/DDBJ whole genome shotgun (WGS) entry which is preliminary data.</text>
</comment>
<gene>
    <name evidence="1" type="ORF">XBP1_2060004</name>
</gene>
<organism evidence="1 2">
    <name type="scientific">Xenorhabdus bovienii str. puntauvense</name>
    <dbReference type="NCBI Taxonomy" id="1398201"/>
    <lineage>
        <taxon>Bacteria</taxon>
        <taxon>Pseudomonadati</taxon>
        <taxon>Pseudomonadota</taxon>
        <taxon>Gammaproteobacteria</taxon>
        <taxon>Enterobacterales</taxon>
        <taxon>Morganellaceae</taxon>
        <taxon>Xenorhabdus</taxon>
    </lineage>
</organism>
<name>A0A077NDA5_XENBV</name>
<sequence length="28" mass="3368">MEIARRSLNAVKPRDADLRHYWLQLSEV</sequence>
<dbReference type="HOGENOM" id="CLU_3413008_0_0_6"/>
<dbReference type="Proteomes" id="UP000028511">
    <property type="component" value="Unassembled WGS sequence"/>
</dbReference>
<accession>A0A077NDA5</accession>